<dbReference type="InterPro" id="IPR036390">
    <property type="entry name" value="WH_DNA-bd_sf"/>
</dbReference>
<sequence>MSEQGKPSKSSSITEQSDTDSASSSGSASGSNAEKARKIPSPGNHDSKTMGEDSQAIYHDYSRDKAMLLSTDDTRESVQTFPMKLHAILSNPEFSNIVSWLPHGRAFRILQHKAFEEKVIPLYFRHGRYSSFARQVNGWGFKRIAHGPDYNSYYHELFLRGLPRLCEKMKRLSGKDEKKNEENADAPVPDFYALSRQNPLPEDNDDVQAHSGFEANTGAASRVVNGQGGNGFAIGNAGDLSSLLRNAPAAAVPSVGHNGSSADVLGGLVLQALELRRNEIMQRLSSLVTEGLAPALAQPKGSDPLASILSLLTAQQQPGVSASPTGSIVDLLAVLLQNGSNASPTRQSSAAPSNSLQGLQHLTGSTSTSKAAGAGGPDILTLLLQQKGQQLFKPAAQAPVQSAAPASAPDLQQLNGQPTAAALLQQLQGTLLGSSALPQAAAASAPPRLQDANGGKNGSLRSAVAAPSGEARRHSELTNINTGAQLPSHIDINSLLGDGPSALANLATLLQNQRASGDSGVGSSTAGVSSRPLPTDSQLRSPPAPASRSPQAGQSSTQASNGLPATIASLLGQIQPNSQLPTNAAPLIGQQLNQPNRLAAQDMVTQQQQLGSQIAQLQALLGQPQSLPGQSMSSQSVDIFSQLQRQQAPDPTAQGLLALQNQMMGAGNLSIEQLQLAALLGLGSQGTSNKNK</sequence>
<evidence type="ECO:0000256" key="1">
    <source>
        <dbReference type="ARBA" id="ARBA00004123"/>
    </source>
</evidence>
<dbReference type="PANTHER" id="PTHR10015:SF206">
    <property type="entry name" value="HSF-TYPE DNA-BINDING DOMAIN-CONTAINING PROTEIN"/>
    <property type="match status" value="1"/>
</dbReference>
<feature type="compositionally biased region" description="Low complexity" evidence="5">
    <location>
        <begin position="21"/>
        <end position="31"/>
    </location>
</feature>
<feature type="compositionally biased region" description="Low complexity" evidence="5">
    <location>
        <begin position="515"/>
        <end position="530"/>
    </location>
</feature>
<feature type="compositionally biased region" description="Low complexity" evidence="5">
    <location>
        <begin position="537"/>
        <end position="556"/>
    </location>
</feature>
<protein>
    <recommendedName>
        <fullName evidence="6">HSF-type DNA-binding domain-containing protein</fullName>
    </recommendedName>
</protein>
<dbReference type="GO" id="GO:0005634">
    <property type="term" value="C:nucleus"/>
    <property type="evidence" value="ECO:0007669"/>
    <property type="project" value="UniProtKB-SubCell"/>
</dbReference>
<feature type="region of interest" description="Disordered" evidence="5">
    <location>
        <begin position="342"/>
        <end position="371"/>
    </location>
</feature>
<gene>
    <name evidence="7" type="ORF">FisN_11Hh281</name>
</gene>
<dbReference type="OrthoDB" id="48954at2759"/>
<evidence type="ECO:0000256" key="5">
    <source>
        <dbReference type="SAM" id="MobiDB-lite"/>
    </source>
</evidence>
<dbReference type="Proteomes" id="UP000198406">
    <property type="component" value="Unassembled WGS sequence"/>
</dbReference>
<dbReference type="InterPro" id="IPR000232">
    <property type="entry name" value="HSF_DNA-bd"/>
</dbReference>
<dbReference type="PANTHER" id="PTHR10015">
    <property type="entry name" value="HEAT SHOCK TRANSCRIPTION FACTOR"/>
    <property type="match status" value="1"/>
</dbReference>
<name>A0A1Z5JLS5_FISSO</name>
<evidence type="ECO:0000313" key="7">
    <source>
        <dbReference type="EMBL" id="GAX14738.1"/>
    </source>
</evidence>
<dbReference type="GO" id="GO:0003700">
    <property type="term" value="F:DNA-binding transcription factor activity"/>
    <property type="evidence" value="ECO:0007669"/>
    <property type="project" value="InterPro"/>
</dbReference>
<keyword evidence="2" id="KW-0238">DNA-binding</keyword>
<dbReference type="SUPFAM" id="SSF46785">
    <property type="entry name" value="Winged helix' DNA-binding domain"/>
    <property type="match status" value="1"/>
</dbReference>
<evidence type="ECO:0000256" key="4">
    <source>
        <dbReference type="RuleBase" id="RU004020"/>
    </source>
</evidence>
<dbReference type="Pfam" id="PF00447">
    <property type="entry name" value="HSF_DNA-bind"/>
    <property type="match status" value="1"/>
</dbReference>
<reference evidence="7 8" key="1">
    <citation type="journal article" date="2015" name="Plant Cell">
        <title>Oil accumulation by the oleaginous diatom Fistulifera solaris as revealed by the genome and transcriptome.</title>
        <authorList>
            <person name="Tanaka T."/>
            <person name="Maeda Y."/>
            <person name="Veluchamy A."/>
            <person name="Tanaka M."/>
            <person name="Abida H."/>
            <person name="Marechal E."/>
            <person name="Bowler C."/>
            <person name="Muto M."/>
            <person name="Sunaga Y."/>
            <person name="Tanaka M."/>
            <person name="Yoshino T."/>
            <person name="Taniguchi T."/>
            <person name="Fukuda Y."/>
            <person name="Nemoto M."/>
            <person name="Matsumoto M."/>
            <person name="Wong P.S."/>
            <person name="Aburatani S."/>
            <person name="Fujibuchi W."/>
        </authorList>
    </citation>
    <scope>NUCLEOTIDE SEQUENCE [LARGE SCALE GENOMIC DNA]</scope>
    <source>
        <strain evidence="7 8">JPCC DA0580</strain>
    </source>
</reference>
<dbReference type="PRINTS" id="PR00056">
    <property type="entry name" value="HSFDOMAIN"/>
</dbReference>
<evidence type="ECO:0000256" key="3">
    <source>
        <dbReference type="ARBA" id="ARBA00023242"/>
    </source>
</evidence>
<organism evidence="7 8">
    <name type="scientific">Fistulifera solaris</name>
    <name type="common">Oleaginous diatom</name>
    <dbReference type="NCBI Taxonomy" id="1519565"/>
    <lineage>
        <taxon>Eukaryota</taxon>
        <taxon>Sar</taxon>
        <taxon>Stramenopiles</taxon>
        <taxon>Ochrophyta</taxon>
        <taxon>Bacillariophyta</taxon>
        <taxon>Bacillariophyceae</taxon>
        <taxon>Bacillariophycidae</taxon>
        <taxon>Naviculales</taxon>
        <taxon>Naviculaceae</taxon>
        <taxon>Fistulifera</taxon>
    </lineage>
</organism>
<keyword evidence="3" id="KW-0539">Nucleus</keyword>
<dbReference type="Gene3D" id="1.10.10.10">
    <property type="entry name" value="Winged helix-like DNA-binding domain superfamily/Winged helix DNA-binding domain"/>
    <property type="match status" value="1"/>
</dbReference>
<dbReference type="InterPro" id="IPR036388">
    <property type="entry name" value="WH-like_DNA-bd_sf"/>
</dbReference>
<feature type="region of interest" description="Disordered" evidence="5">
    <location>
        <begin position="1"/>
        <end position="51"/>
    </location>
</feature>
<feature type="compositionally biased region" description="Polar residues" evidence="5">
    <location>
        <begin position="342"/>
        <end position="370"/>
    </location>
</feature>
<comment type="similarity">
    <text evidence="4">Belongs to the HSF family.</text>
</comment>
<dbReference type="FunFam" id="1.10.10.10:FF:000479">
    <property type="entry name" value="Predicted protein"/>
    <property type="match status" value="1"/>
</dbReference>
<evidence type="ECO:0000313" key="8">
    <source>
        <dbReference type="Proteomes" id="UP000198406"/>
    </source>
</evidence>
<proteinExistence type="inferred from homology"/>
<evidence type="ECO:0000259" key="6">
    <source>
        <dbReference type="SMART" id="SM00415"/>
    </source>
</evidence>
<comment type="subcellular location">
    <subcellularLocation>
        <location evidence="1">Nucleus</location>
    </subcellularLocation>
</comment>
<comment type="caution">
    <text evidence="7">The sequence shown here is derived from an EMBL/GenBank/DDBJ whole genome shotgun (WGS) entry which is preliminary data.</text>
</comment>
<dbReference type="SMART" id="SM00415">
    <property type="entry name" value="HSF"/>
    <property type="match status" value="1"/>
</dbReference>
<evidence type="ECO:0000256" key="2">
    <source>
        <dbReference type="ARBA" id="ARBA00023125"/>
    </source>
</evidence>
<feature type="compositionally biased region" description="Polar residues" evidence="5">
    <location>
        <begin position="1"/>
        <end position="20"/>
    </location>
</feature>
<dbReference type="EMBL" id="BDSP01000082">
    <property type="protein sequence ID" value="GAX14738.1"/>
    <property type="molecule type" value="Genomic_DNA"/>
</dbReference>
<dbReference type="GO" id="GO:0043565">
    <property type="term" value="F:sequence-specific DNA binding"/>
    <property type="evidence" value="ECO:0007669"/>
    <property type="project" value="InterPro"/>
</dbReference>
<keyword evidence="8" id="KW-1185">Reference proteome</keyword>
<dbReference type="InParanoid" id="A0A1Z5JLS5"/>
<feature type="region of interest" description="Disordered" evidence="5">
    <location>
        <begin position="442"/>
        <end position="473"/>
    </location>
</feature>
<accession>A0A1Z5JLS5</accession>
<feature type="domain" description="HSF-type DNA-binding" evidence="6">
    <location>
        <begin position="77"/>
        <end position="172"/>
    </location>
</feature>
<dbReference type="AlphaFoldDB" id="A0A1Z5JLS5"/>
<feature type="region of interest" description="Disordered" evidence="5">
    <location>
        <begin position="515"/>
        <end position="560"/>
    </location>
</feature>